<name>A0A0G1WEI8_9BACT</name>
<organism evidence="2 3">
    <name type="scientific">Candidatus Kaiserbacteria bacterium GW2011_GWB1_50_17</name>
    <dbReference type="NCBI Taxonomy" id="1618673"/>
    <lineage>
        <taxon>Bacteria</taxon>
        <taxon>Candidatus Kaiseribacteriota</taxon>
    </lineage>
</organism>
<keyword evidence="1" id="KW-0472">Membrane</keyword>
<keyword evidence="1" id="KW-1133">Transmembrane helix</keyword>
<protein>
    <submittedName>
        <fullName evidence="2">Uncharacterized protein</fullName>
    </submittedName>
</protein>
<sequence length="254" mass="27647">MSRNILIGIVVVVVLVAGGLWYLNTSSVPQTTSGFPILSDVASTENKSETSKTINPPVNTNSDGGPLLIGESPSYYVKVPPRPTSPCSGGEWRVVDKMDGHGEWECVVGTQTYVPYSNVDFGISFSHPKNWQCKTYKTSSAHPDWFQTTCENDEVWENDPNVAISVPFVAEDKDIWSKIRESKITGQNPSVITKTVYRSAGFGGSIGLVEYVFSGSASMKSYSLFALYGTGKPYATAEETEGVLDHIVQSLIVK</sequence>
<dbReference type="AlphaFoldDB" id="A0A0G1WEI8"/>
<dbReference type="EMBL" id="LCQM01000027">
    <property type="protein sequence ID" value="KKW17055.1"/>
    <property type="molecule type" value="Genomic_DNA"/>
</dbReference>
<gene>
    <name evidence="2" type="ORF">UY57_C0027G0001</name>
</gene>
<comment type="caution">
    <text evidence="2">The sequence shown here is derived from an EMBL/GenBank/DDBJ whole genome shotgun (WGS) entry which is preliminary data.</text>
</comment>
<proteinExistence type="predicted"/>
<accession>A0A0G1WEI8</accession>
<keyword evidence="1" id="KW-0812">Transmembrane</keyword>
<evidence type="ECO:0000256" key="1">
    <source>
        <dbReference type="SAM" id="Phobius"/>
    </source>
</evidence>
<dbReference type="Proteomes" id="UP000034120">
    <property type="component" value="Unassembled WGS sequence"/>
</dbReference>
<feature type="transmembrane region" description="Helical" evidence="1">
    <location>
        <begin position="5"/>
        <end position="23"/>
    </location>
</feature>
<evidence type="ECO:0000313" key="2">
    <source>
        <dbReference type="EMBL" id="KKW17055.1"/>
    </source>
</evidence>
<evidence type="ECO:0000313" key="3">
    <source>
        <dbReference type="Proteomes" id="UP000034120"/>
    </source>
</evidence>
<reference evidence="2 3" key="1">
    <citation type="journal article" date="2015" name="Nature">
        <title>rRNA introns, odd ribosomes, and small enigmatic genomes across a large radiation of phyla.</title>
        <authorList>
            <person name="Brown C.T."/>
            <person name="Hug L.A."/>
            <person name="Thomas B.C."/>
            <person name="Sharon I."/>
            <person name="Castelle C.J."/>
            <person name="Singh A."/>
            <person name="Wilkins M.J."/>
            <person name="Williams K.H."/>
            <person name="Banfield J.F."/>
        </authorList>
    </citation>
    <scope>NUCLEOTIDE SEQUENCE [LARGE SCALE GENOMIC DNA]</scope>
</reference>